<comment type="caution">
    <text evidence="2">The sequence shown here is derived from an EMBL/GenBank/DDBJ whole genome shotgun (WGS) entry which is preliminary data.</text>
</comment>
<keyword evidence="3" id="KW-1185">Reference proteome</keyword>
<organism evidence="2 3">
    <name type="scientific">Bacillus salitolerans</name>
    <dbReference type="NCBI Taxonomy" id="1437434"/>
    <lineage>
        <taxon>Bacteria</taxon>
        <taxon>Bacillati</taxon>
        <taxon>Bacillota</taxon>
        <taxon>Bacilli</taxon>
        <taxon>Bacillales</taxon>
        <taxon>Bacillaceae</taxon>
        <taxon>Bacillus</taxon>
    </lineage>
</organism>
<evidence type="ECO:0000256" key="1">
    <source>
        <dbReference type="SAM" id="Phobius"/>
    </source>
</evidence>
<dbReference type="EMBL" id="JBHUEM010000005">
    <property type="protein sequence ID" value="MFD1736221.1"/>
    <property type="molecule type" value="Genomic_DNA"/>
</dbReference>
<keyword evidence="1" id="KW-0812">Transmembrane</keyword>
<proteinExistence type="predicted"/>
<evidence type="ECO:0000313" key="3">
    <source>
        <dbReference type="Proteomes" id="UP001597214"/>
    </source>
</evidence>
<sequence>MDSAKQALLLGAGLFLTIALITLMVTIFGTASNAGKAAQNEFTGLQTELAEQTFLVYDGTVVTGSQVLSALNKFDGHTEFGVMVQTGLSTAWYYANASNPNSLTAATASTINTKIQGSTYYINPSGKFNATIVRDSNDVIKAIKFVQQ</sequence>
<gene>
    <name evidence="2" type="ORF">ACFSCX_06540</name>
</gene>
<keyword evidence="1" id="KW-0472">Membrane</keyword>
<dbReference type="RefSeq" id="WP_377927368.1">
    <property type="nucleotide sequence ID" value="NZ_JBHUEM010000005.1"/>
</dbReference>
<dbReference type="Proteomes" id="UP001597214">
    <property type="component" value="Unassembled WGS sequence"/>
</dbReference>
<reference evidence="3" key="1">
    <citation type="journal article" date="2019" name="Int. J. Syst. Evol. Microbiol.">
        <title>The Global Catalogue of Microorganisms (GCM) 10K type strain sequencing project: providing services to taxonomists for standard genome sequencing and annotation.</title>
        <authorList>
            <consortium name="The Broad Institute Genomics Platform"/>
            <consortium name="The Broad Institute Genome Sequencing Center for Infectious Disease"/>
            <person name="Wu L."/>
            <person name="Ma J."/>
        </authorList>
    </citation>
    <scope>NUCLEOTIDE SEQUENCE [LARGE SCALE GENOMIC DNA]</scope>
    <source>
        <strain evidence="3">CCUG 49339</strain>
    </source>
</reference>
<protein>
    <submittedName>
        <fullName evidence="2">ABC transporter permease</fullName>
    </submittedName>
</protein>
<keyword evidence="1" id="KW-1133">Transmembrane helix</keyword>
<accession>A0ABW4LMT1</accession>
<evidence type="ECO:0000313" key="2">
    <source>
        <dbReference type="EMBL" id="MFD1736221.1"/>
    </source>
</evidence>
<feature type="transmembrane region" description="Helical" evidence="1">
    <location>
        <begin position="7"/>
        <end position="29"/>
    </location>
</feature>
<name>A0ABW4LMT1_9BACI</name>